<evidence type="ECO:0000256" key="11">
    <source>
        <dbReference type="SAM" id="MobiDB-lite"/>
    </source>
</evidence>
<evidence type="ECO:0000256" key="6">
    <source>
        <dbReference type="ARBA" id="ARBA00022729"/>
    </source>
</evidence>
<dbReference type="SUPFAM" id="SSF56935">
    <property type="entry name" value="Porins"/>
    <property type="match status" value="1"/>
</dbReference>
<dbReference type="PANTHER" id="PTHR34501">
    <property type="entry name" value="PROTEIN YDDL-RELATED"/>
    <property type="match status" value="1"/>
</dbReference>
<evidence type="ECO:0000256" key="10">
    <source>
        <dbReference type="ARBA" id="ARBA00023237"/>
    </source>
</evidence>
<feature type="region of interest" description="Disordered" evidence="11">
    <location>
        <begin position="482"/>
        <end position="514"/>
    </location>
</feature>
<dbReference type="Proteomes" id="UP000540989">
    <property type="component" value="Unassembled WGS sequence"/>
</dbReference>
<comment type="caution">
    <text evidence="13">The sequence shown here is derived from an EMBL/GenBank/DDBJ whole genome shotgun (WGS) entry which is preliminary data.</text>
</comment>
<dbReference type="InterPro" id="IPR033900">
    <property type="entry name" value="Gram_neg_porin_domain"/>
</dbReference>
<evidence type="ECO:0000256" key="5">
    <source>
        <dbReference type="ARBA" id="ARBA00022692"/>
    </source>
</evidence>
<evidence type="ECO:0000313" key="14">
    <source>
        <dbReference type="Proteomes" id="UP000540989"/>
    </source>
</evidence>
<dbReference type="GO" id="GO:0015288">
    <property type="term" value="F:porin activity"/>
    <property type="evidence" value="ECO:0007669"/>
    <property type="project" value="UniProtKB-KW"/>
</dbReference>
<keyword evidence="7" id="KW-0406">Ion transport</keyword>
<evidence type="ECO:0000256" key="7">
    <source>
        <dbReference type="ARBA" id="ARBA00023065"/>
    </source>
</evidence>
<keyword evidence="14" id="KW-1185">Reference proteome</keyword>
<evidence type="ECO:0000256" key="9">
    <source>
        <dbReference type="ARBA" id="ARBA00023136"/>
    </source>
</evidence>
<dbReference type="GO" id="GO:0009279">
    <property type="term" value="C:cell outer membrane"/>
    <property type="evidence" value="ECO:0007669"/>
    <property type="project" value="UniProtKB-SubCell"/>
</dbReference>
<evidence type="ECO:0000256" key="3">
    <source>
        <dbReference type="ARBA" id="ARBA00022448"/>
    </source>
</evidence>
<feature type="compositionally biased region" description="Low complexity" evidence="11">
    <location>
        <begin position="77"/>
        <end position="91"/>
    </location>
</feature>
<feature type="region of interest" description="Disordered" evidence="11">
    <location>
        <begin position="75"/>
        <end position="108"/>
    </location>
</feature>
<proteinExistence type="predicted"/>
<dbReference type="PANTHER" id="PTHR34501:SF9">
    <property type="entry name" value="MAJOR OUTER MEMBRANE PROTEIN P.IA"/>
    <property type="match status" value="1"/>
</dbReference>
<dbReference type="GO" id="GO:0006811">
    <property type="term" value="P:monoatomic ion transport"/>
    <property type="evidence" value="ECO:0007669"/>
    <property type="project" value="UniProtKB-KW"/>
</dbReference>
<gene>
    <name evidence="13" type="ORF">HDF16_003858</name>
</gene>
<comment type="subcellular location">
    <subcellularLocation>
        <location evidence="1">Cell outer membrane</location>
        <topology evidence="1">Multi-pass membrane protein</topology>
    </subcellularLocation>
</comment>
<dbReference type="EMBL" id="JACHIP010000005">
    <property type="protein sequence ID" value="MBB5059135.1"/>
    <property type="molecule type" value="Genomic_DNA"/>
</dbReference>
<keyword evidence="5" id="KW-0812">Transmembrane</keyword>
<dbReference type="Pfam" id="PF18109">
    <property type="entry name" value="Fer4_24"/>
    <property type="match status" value="1"/>
</dbReference>
<evidence type="ECO:0000256" key="8">
    <source>
        <dbReference type="ARBA" id="ARBA00023114"/>
    </source>
</evidence>
<evidence type="ECO:0000259" key="12">
    <source>
        <dbReference type="Pfam" id="PF13609"/>
    </source>
</evidence>
<reference evidence="13 14" key="1">
    <citation type="submission" date="2020-08" db="EMBL/GenBank/DDBJ databases">
        <title>Genomic Encyclopedia of Type Strains, Phase IV (KMG-V): Genome sequencing to study the core and pangenomes of soil and plant-associated prokaryotes.</title>
        <authorList>
            <person name="Whitman W."/>
        </authorList>
    </citation>
    <scope>NUCLEOTIDE SEQUENCE [LARGE SCALE GENOMIC DNA]</scope>
    <source>
        <strain evidence="13 14">M8UP14</strain>
    </source>
</reference>
<evidence type="ECO:0000256" key="1">
    <source>
        <dbReference type="ARBA" id="ARBA00004571"/>
    </source>
</evidence>
<dbReference type="Pfam" id="PF13609">
    <property type="entry name" value="Porin_4"/>
    <property type="match status" value="1"/>
</dbReference>
<sequence length="597" mass="63173">MVKEVFKVRGKIATFAMLRWTIPAVAVLLVGIGLPVSAQTSVPDSDKAVLAARVLQLEQTLAGVQAQLDAIKSSLNGSASPASGQQAAASSTPQHGAPASAPGLTTPSVKAVDPEAVAGLTRGETLPTDINKTHRFFERKPGKDLTFYTHAGELTTYGNLDVSFDVMTKGIRDLRDGNGLPPVGNGGWLPDLSTNLSYVGIRGTQATGLKGLDFVYQLETQIDISSTSGTAESNSSESNQVKGGLTSRNSYIGLGSPRFGAIVFGKTDAPYKQSTARLNPFFAMIGDYQVIMGNTGGDNRVEFGTRLDHSIWYTSKRLDGLEVNMLFSPGQNRSSTSDNIAAGESDCTGIDIPGSGGSLPYACNDGAFSDAVSASVSYTKEPLYLVAAYERHMKVNRQSDLTGLYASVPPSYYAASVADEDAAKLGAQYTFAGKTTVSAIYEMMHRYVPDFLEFQNERQRSGSWLSLTQVISAEDSISMGWGRAYRTPGDPGQHNTSLELPPLGSPGDATGGRGKDNSANLYTVAYRHRLAGGLTAYFDWAATFNGPYAHYDLGAGGRGVTADCHDASDATGGESSDPHCWAGGHLKGVSAGLDKRF</sequence>
<comment type="subunit">
    <text evidence="2">Homotrimer.</text>
</comment>
<evidence type="ECO:0000256" key="2">
    <source>
        <dbReference type="ARBA" id="ARBA00011233"/>
    </source>
</evidence>
<dbReference type="InterPro" id="IPR023614">
    <property type="entry name" value="Porin_dom_sf"/>
</dbReference>
<name>A0A7W8E6D2_9BACT</name>
<dbReference type="GO" id="GO:0046930">
    <property type="term" value="C:pore complex"/>
    <property type="evidence" value="ECO:0007669"/>
    <property type="project" value="UniProtKB-KW"/>
</dbReference>
<keyword evidence="3" id="KW-0813">Transport</keyword>
<dbReference type="Gene3D" id="2.40.160.10">
    <property type="entry name" value="Porin"/>
    <property type="match status" value="1"/>
</dbReference>
<accession>A0A7W8E6D2</accession>
<dbReference type="CDD" id="cd00342">
    <property type="entry name" value="gram_neg_porins"/>
    <property type="match status" value="1"/>
</dbReference>
<protein>
    <submittedName>
        <fullName evidence="13">Putative porin</fullName>
    </submittedName>
</protein>
<dbReference type="AlphaFoldDB" id="A0A7W8E6D2"/>
<evidence type="ECO:0000256" key="4">
    <source>
        <dbReference type="ARBA" id="ARBA00022452"/>
    </source>
</evidence>
<keyword evidence="8" id="KW-0626">Porin</keyword>
<evidence type="ECO:0000313" key="13">
    <source>
        <dbReference type="EMBL" id="MBB5059135.1"/>
    </source>
</evidence>
<keyword evidence="9" id="KW-0472">Membrane</keyword>
<dbReference type="RefSeq" id="WP_184220057.1">
    <property type="nucleotide sequence ID" value="NZ_JACHIP010000005.1"/>
</dbReference>
<keyword evidence="10" id="KW-0998">Cell outer membrane</keyword>
<feature type="domain" description="Porin" evidence="12">
    <location>
        <begin position="154"/>
        <end position="541"/>
    </location>
</feature>
<keyword evidence="6" id="KW-0732">Signal</keyword>
<organism evidence="13 14">
    <name type="scientific">Granulicella aggregans</name>
    <dbReference type="NCBI Taxonomy" id="474949"/>
    <lineage>
        <taxon>Bacteria</taxon>
        <taxon>Pseudomonadati</taxon>
        <taxon>Acidobacteriota</taxon>
        <taxon>Terriglobia</taxon>
        <taxon>Terriglobales</taxon>
        <taxon>Acidobacteriaceae</taxon>
        <taxon>Granulicella</taxon>
    </lineage>
</organism>
<keyword evidence="4" id="KW-1134">Transmembrane beta strand</keyword>
<dbReference type="InterPro" id="IPR050298">
    <property type="entry name" value="Gram-neg_bact_OMP"/>
</dbReference>